<dbReference type="PANTHER" id="PTHR11740:SF0">
    <property type="entry name" value="CASEIN KINASE II SUBUNIT BETA"/>
    <property type="match status" value="1"/>
</dbReference>
<dbReference type="FunFam" id="2.20.25.20:FF:000001">
    <property type="entry name" value="Casein kinase II subunit beta"/>
    <property type="match status" value="1"/>
</dbReference>
<dbReference type="SUPFAM" id="SSF57798">
    <property type="entry name" value="Casein kinase II beta subunit"/>
    <property type="match status" value="1"/>
</dbReference>
<comment type="subunit">
    <text evidence="2">Tetramer of two alpha and two beta subunits.</text>
</comment>
<evidence type="ECO:0000313" key="4">
    <source>
        <dbReference type="EMBL" id="OMJ68397.1"/>
    </source>
</evidence>
<dbReference type="Proteomes" id="UP000187209">
    <property type="component" value="Unassembled WGS sequence"/>
</dbReference>
<dbReference type="InterPro" id="IPR016149">
    <property type="entry name" value="Casein_kin_II_reg-sub_N"/>
</dbReference>
<dbReference type="InterPro" id="IPR035991">
    <property type="entry name" value="Casein_kinase_II_beta-like"/>
</dbReference>
<protein>
    <recommendedName>
        <fullName evidence="2">Casein kinase II subunit beta</fullName>
        <shortName evidence="2">CK II beta</shortName>
    </recommendedName>
</protein>
<dbReference type="GO" id="GO:0005737">
    <property type="term" value="C:cytoplasm"/>
    <property type="evidence" value="ECO:0007669"/>
    <property type="project" value="TreeGrafter"/>
</dbReference>
<dbReference type="GO" id="GO:0005956">
    <property type="term" value="C:protein kinase CK2 complex"/>
    <property type="evidence" value="ECO:0007669"/>
    <property type="project" value="UniProtKB-UniRule"/>
</dbReference>
<dbReference type="SMART" id="SM01085">
    <property type="entry name" value="CK_II_beta"/>
    <property type="match status" value="1"/>
</dbReference>
<feature type="region of interest" description="Disordered" evidence="3">
    <location>
        <begin position="1"/>
        <end position="22"/>
    </location>
</feature>
<dbReference type="Gene3D" id="1.10.1820.10">
    <property type="entry name" value="protein kinase ck2 holoenzyme, chain C, domain 1"/>
    <property type="match status" value="1"/>
</dbReference>
<accession>A0A1R2AV68</accession>
<evidence type="ECO:0000256" key="2">
    <source>
        <dbReference type="RuleBase" id="RU361268"/>
    </source>
</evidence>
<dbReference type="FunFam" id="1.10.1820.10:FF:000005">
    <property type="entry name" value="Casein kinase II subunit beta"/>
    <property type="match status" value="1"/>
</dbReference>
<name>A0A1R2AV68_9CILI</name>
<comment type="caution">
    <text evidence="4">The sequence shown here is derived from an EMBL/GenBank/DDBJ whole genome shotgun (WGS) entry which is preliminary data.</text>
</comment>
<sequence length="230" mass="26332">MSDEDSSVSQSEEDYAMNAEDESSESGWIQWYCSLEGHEFLSEVTEEFLQDNSNLYGLKSKIPNYTESLSQIIAGSAPSEKDLQDEQFLELYQNCTDLYGLIHARFIQTPTGLAIMREKYLAGKFGSCSRVLCERHNVIPIGMSNDIRTSRVKVFCPRCQDVYYPKDRNGEMDGAYFGNSFPHILLQSCPDLYPLQEHNKYVAKISGFKVHEGRGVYAEKCEYKYRTEVI</sequence>
<comment type="similarity">
    <text evidence="1 2">Belongs to the casein kinase 2 subunit beta family.</text>
</comment>
<dbReference type="PRINTS" id="PR00472">
    <property type="entry name" value="CASNKINASEII"/>
</dbReference>
<dbReference type="InterPro" id="IPR000704">
    <property type="entry name" value="Casein_kinase_II_reg-sub"/>
</dbReference>
<keyword evidence="5" id="KW-1185">Reference proteome</keyword>
<dbReference type="Gene3D" id="2.20.25.20">
    <property type="match status" value="1"/>
</dbReference>
<organism evidence="4 5">
    <name type="scientific">Stentor coeruleus</name>
    <dbReference type="NCBI Taxonomy" id="5963"/>
    <lineage>
        <taxon>Eukaryota</taxon>
        <taxon>Sar</taxon>
        <taxon>Alveolata</taxon>
        <taxon>Ciliophora</taxon>
        <taxon>Postciliodesmatophora</taxon>
        <taxon>Heterotrichea</taxon>
        <taxon>Heterotrichida</taxon>
        <taxon>Stentoridae</taxon>
        <taxon>Stentor</taxon>
    </lineage>
</organism>
<reference evidence="4 5" key="1">
    <citation type="submission" date="2016-11" db="EMBL/GenBank/DDBJ databases">
        <title>The macronuclear genome of Stentor coeruleus: a giant cell with tiny introns.</title>
        <authorList>
            <person name="Slabodnick M."/>
            <person name="Ruby J.G."/>
            <person name="Reiff S.B."/>
            <person name="Swart E.C."/>
            <person name="Gosai S."/>
            <person name="Prabakaran S."/>
            <person name="Witkowska E."/>
            <person name="Larue G.E."/>
            <person name="Fisher S."/>
            <person name="Freeman R.M."/>
            <person name="Gunawardena J."/>
            <person name="Chu W."/>
            <person name="Stover N.A."/>
            <person name="Gregory B.D."/>
            <person name="Nowacki M."/>
            <person name="Derisi J."/>
            <person name="Roy S.W."/>
            <person name="Marshall W.F."/>
            <person name="Sood P."/>
        </authorList>
    </citation>
    <scope>NUCLEOTIDE SEQUENCE [LARGE SCALE GENOMIC DNA]</scope>
    <source>
        <strain evidence="4">WM001</strain>
    </source>
</reference>
<dbReference type="AlphaFoldDB" id="A0A1R2AV68"/>
<dbReference type="OrthoDB" id="3971593at2759"/>
<evidence type="ECO:0000313" key="5">
    <source>
        <dbReference type="Proteomes" id="UP000187209"/>
    </source>
</evidence>
<gene>
    <name evidence="4" type="ORF">SteCoe_34167</name>
</gene>
<dbReference type="PANTHER" id="PTHR11740">
    <property type="entry name" value="CASEIN KINASE II SUBUNIT BETA"/>
    <property type="match status" value="1"/>
</dbReference>
<dbReference type="GO" id="GO:0019887">
    <property type="term" value="F:protein kinase regulator activity"/>
    <property type="evidence" value="ECO:0007669"/>
    <property type="project" value="InterPro"/>
</dbReference>
<dbReference type="EMBL" id="MPUH01001337">
    <property type="protein sequence ID" value="OMJ68397.1"/>
    <property type="molecule type" value="Genomic_DNA"/>
</dbReference>
<proteinExistence type="inferred from homology"/>
<evidence type="ECO:0000256" key="1">
    <source>
        <dbReference type="ARBA" id="ARBA00006941"/>
    </source>
</evidence>
<dbReference type="Pfam" id="PF01214">
    <property type="entry name" value="CK_II_beta"/>
    <property type="match status" value="1"/>
</dbReference>
<evidence type="ECO:0000256" key="3">
    <source>
        <dbReference type="SAM" id="MobiDB-lite"/>
    </source>
</evidence>